<dbReference type="Ensembl" id="ENSPSTT00000011133.1">
    <property type="protein sequence ID" value="ENSPSTP00000010603.1"/>
    <property type="gene ID" value="ENSPSTG00000007474.1"/>
</dbReference>
<dbReference type="InterPro" id="IPR008066">
    <property type="entry name" value="Cyt_P450_E_grp-I_CYP1"/>
</dbReference>
<dbReference type="Pfam" id="PF00067">
    <property type="entry name" value="p450"/>
    <property type="match status" value="1"/>
</dbReference>
<dbReference type="GO" id="GO:0042446">
    <property type="term" value="P:hormone biosynthetic process"/>
    <property type="evidence" value="ECO:0007669"/>
    <property type="project" value="TreeGrafter"/>
</dbReference>
<dbReference type="GO" id="GO:0005789">
    <property type="term" value="C:endoplasmic reticulum membrane"/>
    <property type="evidence" value="ECO:0007669"/>
    <property type="project" value="UniProtKB-SubCell"/>
</dbReference>
<dbReference type="Proteomes" id="UP000694428">
    <property type="component" value="Unplaced"/>
</dbReference>
<comment type="subcellular location">
    <subcellularLocation>
        <location evidence="13">Endoplasmic reticulum membrane</location>
        <topology evidence="13">Peripheral membrane protein</topology>
    </subcellularLocation>
    <subcellularLocation>
        <location evidence="13">Microsome membrane</location>
        <topology evidence="13">Peripheral membrane protein</topology>
    </subcellularLocation>
</comment>
<dbReference type="PANTHER" id="PTHR24289:SF21">
    <property type="entry name" value="CYTOCHROME P450 1A"/>
    <property type="match status" value="1"/>
</dbReference>
<dbReference type="CDD" id="cd20676">
    <property type="entry name" value="CYP1A"/>
    <property type="match status" value="1"/>
</dbReference>
<comment type="function">
    <text evidence="13">Cytochromes P450 are a group of heme-thiolate monooxygenases. They oxidize a variety of structurally unrelated compounds, including steroids, fatty acids, and xenobiotics.</text>
</comment>
<keyword evidence="7 12" id="KW-0560">Oxidoreductase</keyword>
<sequence>MAAGLQAAMAQVGSPGLISATEVLVAAATFCLLLLLTQTRRQHTPKGLRSPPGPRGLPILGNMLKLRKDPHLVLTQLSRKYGDVMEVTIGSRPVVVLSGLDTIRQALVRQAEDFMGRPDLPSFRHITDGQSLTFSTDTGEVWKARRKLAQNALKNFSIAASPTTSSSCLLEEHVTNEASYLVTKFLQLMEEKQSFDPYRYMVVSVANVICAICFGKRYDHDDQELLNVVNVADEFGDVTAVGNPADFIPLLRYLPNRAMAAFKDVNARFSAFIQKIVQNHYTTFDKEHIRDVTDSLIGHCQEKKTGDDVHVQPSDESIISIVNDLFGAGFDTVTTVLSWCVMYAALYPAIQKKIQAELDQTIGRERRPRLSDRGMLPYTEAFILEVFRHSSLLPFTIPHSTTKDTVLNGYYIPKNTCVFVNQWQVNHDEKIWKDPSAFKPERFLNAAGTEINRTEGDKVVIFGLGKRRCIGESIGRWEVFLFLATILQQLEISLAPGQQVDITPRYGLTMKYKQCECFQMKKRFPTKSSA</sequence>
<dbReference type="InterPro" id="IPR002401">
    <property type="entry name" value="Cyt_P450_E_grp-I"/>
</dbReference>
<keyword evidence="8 11" id="KW-0408">Iron</keyword>
<evidence type="ECO:0000256" key="4">
    <source>
        <dbReference type="ARBA" id="ARBA00022723"/>
    </source>
</evidence>
<protein>
    <recommendedName>
        <fullName evidence="13">Cytochrome P450 1A</fullName>
        <ecNumber evidence="13">1.14.14.1</ecNumber>
    </recommendedName>
</protein>
<evidence type="ECO:0000256" key="11">
    <source>
        <dbReference type="PIRSR" id="PIRSR602401-1"/>
    </source>
</evidence>
<evidence type="ECO:0000256" key="12">
    <source>
        <dbReference type="RuleBase" id="RU000461"/>
    </source>
</evidence>
<comment type="similarity">
    <text evidence="2 12">Belongs to the cytochrome P450 family.</text>
</comment>
<dbReference type="PROSITE" id="PS00086">
    <property type="entry name" value="CYTOCHROME_P450"/>
    <property type="match status" value="1"/>
</dbReference>
<feature type="binding site" description="axial binding residue" evidence="11">
    <location>
        <position position="469"/>
    </location>
    <ligand>
        <name>heme</name>
        <dbReference type="ChEBI" id="CHEBI:30413"/>
    </ligand>
    <ligandPart>
        <name>Fe</name>
        <dbReference type="ChEBI" id="CHEBI:18248"/>
    </ligandPart>
</feature>
<dbReference type="PRINTS" id="PR01683">
    <property type="entry name" value="EP450ICYP1A"/>
</dbReference>
<dbReference type="GO" id="GO:0004508">
    <property type="term" value="F:steroid 17-alpha-monooxygenase activity"/>
    <property type="evidence" value="ECO:0007669"/>
    <property type="project" value="TreeGrafter"/>
</dbReference>
<evidence type="ECO:0000313" key="14">
    <source>
        <dbReference type="Ensembl" id="ENSPSTP00000010603.1"/>
    </source>
</evidence>
<evidence type="ECO:0000256" key="13">
    <source>
        <dbReference type="RuleBase" id="RU368045"/>
    </source>
</evidence>
<dbReference type="FunFam" id="1.10.630.10:FF:000002">
    <property type="entry name" value="Cytochrome P450 1A1"/>
    <property type="match status" value="1"/>
</dbReference>
<evidence type="ECO:0000313" key="15">
    <source>
        <dbReference type="Proteomes" id="UP000694428"/>
    </source>
</evidence>
<evidence type="ECO:0000256" key="6">
    <source>
        <dbReference type="ARBA" id="ARBA00022848"/>
    </source>
</evidence>
<name>A0A8C9F4U1_PAVCR</name>
<dbReference type="GO" id="GO:0042448">
    <property type="term" value="P:progesterone metabolic process"/>
    <property type="evidence" value="ECO:0007669"/>
    <property type="project" value="TreeGrafter"/>
</dbReference>
<evidence type="ECO:0000256" key="1">
    <source>
        <dbReference type="ARBA" id="ARBA00001971"/>
    </source>
</evidence>
<evidence type="ECO:0000256" key="7">
    <source>
        <dbReference type="ARBA" id="ARBA00023002"/>
    </source>
</evidence>
<dbReference type="EC" id="1.14.14.1" evidence="13"/>
<dbReference type="PRINTS" id="PR00385">
    <property type="entry name" value="P450"/>
</dbReference>
<dbReference type="GO" id="GO:0019825">
    <property type="term" value="F:oxygen binding"/>
    <property type="evidence" value="ECO:0007669"/>
    <property type="project" value="UniProtKB-ARBA"/>
</dbReference>
<keyword evidence="4 11" id="KW-0479">Metal-binding</keyword>
<dbReference type="PANTHER" id="PTHR24289">
    <property type="entry name" value="STEROID 17-ALPHA-HYDROXYLASE/17,20 LYASE"/>
    <property type="match status" value="1"/>
</dbReference>
<dbReference type="InterPro" id="IPR017972">
    <property type="entry name" value="Cyt_P450_CS"/>
</dbReference>
<dbReference type="GO" id="GO:0020037">
    <property type="term" value="F:heme binding"/>
    <property type="evidence" value="ECO:0007669"/>
    <property type="project" value="UniProtKB-UniRule"/>
</dbReference>
<reference evidence="14" key="2">
    <citation type="submission" date="2025-09" db="UniProtKB">
        <authorList>
            <consortium name="Ensembl"/>
        </authorList>
    </citation>
    <scope>IDENTIFICATION</scope>
</reference>
<evidence type="ECO:0000256" key="5">
    <source>
        <dbReference type="ARBA" id="ARBA00022824"/>
    </source>
</evidence>
<dbReference type="InterPro" id="IPR001128">
    <property type="entry name" value="Cyt_P450"/>
</dbReference>
<keyword evidence="9 12" id="KW-0503">Monooxygenase</keyword>
<dbReference type="GO" id="GO:0046677">
    <property type="term" value="P:response to antibiotic"/>
    <property type="evidence" value="ECO:0007669"/>
    <property type="project" value="UniProtKB-ARBA"/>
</dbReference>
<dbReference type="SUPFAM" id="SSF48264">
    <property type="entry name" value="Cytochrome P450"/>
    <property type="match status" value="1"/>
</dbReference>
<evidence type="ECO:0000256" key="10">
    <source>
        <dbReference type="ARBA" id="ARBA00023136"/>
    </source>
</evidence>
<evidence type="ECO:0000256" key="8">
    <source>
        <dbReference type="ARBA" id="ARBA00023004"/>
    </source>
</evidence>
<keyword evidence="3 11" id="KW-0349">Heme</keyword>
<keyword evidence="10" id="KW-0472">Membrane</keyword>
<keyword evidence="15" id="KW-1185">Reference proteome</keyword>
<keyword evidence="5 13" id="KW-0256">Endoplasmic reticulum</keyword>
<comment type="cofactor">
    <cofactor evidence="1 11 13">
        <name>heme</name>
        <dbReference type="ChEBI" id="CHEBI:30413"/>
    </cofactor>
</comment>
<proteinExistence type="inferred from homology"/>
<evidence type="ECO:0000256" key="2">
    <source>
        <dbReference type="ARBA" id="ARBA00010617"/>
    </source>
</evidence>
<evidence type="ECO:0000256" key="3">
    <source>
        <dbReference type="ARBA" id="ARBA00022617"/>
    </source>
</evidence>
<dbReference type="Gene3D" id="1.10.630.10">
    <property type="entry name" value="Cytochrome P450"/>
    <property type="match status" value="1"/>
</dbReference>
<dbReference type="AlphaFoldDB" id="A0A8C9F4U1"/>
<organism evidence="14 15">
    <name type="scientific">Pavo cristatus</name>
    <name type="common">Indian peafowl</name>
    <name type="synonym">Blue peafowl</name>
    <dbReference type="NCBI Taxonomy" id="9049"/>
    <lineage>
        <taxon>Eukaryota</taxon>
        <taxon>Metazoa</taxon>
        <taxon>Chordata</taxon>
        <taxon>Craniata</taxon>
        <taxon>Vertebrata</taxon>
        <taxon>Euteleostomi</taxon>
        <taxon>Archelosauria</taxon>
        <taxon>Archosauria</taxon>
        <taxon>Dinosauria</taxon>
        <taxon>Saurischia</taxon>
        <taxon>Theropoda</taxon>
        <taxon>Coelurosauria</taxon>
        <taxon>Aves</taxon>
        <taxon>Neognathae</taxon>
        <taxon>Galloanserae</taxon>
        <taxon>Galliformes</taxon>
        <taxon>Phasianidae</taxon>
        <taxon>Phasianinae</taxon>
        <taxon>Pavo</taxon>
    </lineage>
</organism>
<dbReference type="PRINTS" id="PR00463">
    <property type="entry name" value="EP450I"/>
</dbReference>
<evidence type="ECO:0000256" key="9">
    <source>
        <dbReference type="ARBA" id="ARBA00023033"/>
    </source>
</evidence>
<reference evidence="14" key="1">
    <citation type="submission" date="2025-08" db="UniProtKB">
        <authorList>
            <consortium name="Ensembl"/>
        </authorList>
    </citation>
    <scope>IDENTIFICATION</scope>
</reference>
<dbReference type="InterPro" id="IPR036396">
    <property type="entry name" value="Cyt_P450_sf"/>
</dbReference>
<accession>A0A8C9F4U1</accession>
<dbReference type="GO" id="GO:0005506">
    <property type="term" value="F:iron ion binding"/>
    <property type="evidence" value="ECO:0007669"/>
    <property type="project" value="UniProtKB-UniRule"/>
</dbReference>
<keyword evidence="6 13" id="KW-0492">Microsome</keyword>
<dbReference type="GO" id="GO:0006805">
    <property type="term" value="P:xenobiotic metabolic process"/>
    <property type="evidence" value="ECO:0007669"/>
    <property type="project" value="UniProtKB-ARBA"/>
</dbReference>